<reference evidence="9" key="2">
    <citation type="journal article" date="2021" name="PeerJ">
        <title>Extensive microbial diversity within the chicken gut microbiome revealed by metagenomics and culture.</title>
        <authorList>
            <person name="Gilroy R."/>
            <person name="Ravi A."/>
            <person name="Getino M."/>
            <person name="Pursley I."/>
            <person name="Horton D.L."/>
            <person name="Alikhan N.F."/>
            <person name="Baker D."/>
            <person name="Gharbi K."/>
            <person name="Hall N."/>
            <person name="Watson M."/>
            <person name="Adriaenssens E.M."/>
            <person name="Foster-Nyarko E."/>
            <person name="Jarju S."/>
            <person name="Secka A."/>
            <person name="Antonio M."/>
            <person name="Oren A."/>
            <person name="Chaudhuri R.R."/>
            <person name="La Ragione R."/>
            <person name="Hildebrand F."/>
            <person name="Pallen M.J."/>
        </authorList>
    </citation>
    <scope>NUCLEOTIDE SEQUENCE</scope>
    <source>
        <strain evidence="9">D3-1215</strain>
    </source>
</reference>
<sequence length="879" mass="97525">MRKFSLYHAKGILLFLALLMSVPAMAWDAQKKVVLQAYWWDFWNGNFPNSYANYLAELAPRLHEMDINAVWVPPFYKNTGTNSVGYAPFDHYDLGDKYQKGSVTTRFGTKDDVLRMIAVMHANGIEVIADVVLNHVNGADAEDPMGRSNKWKTFRYACYKTPDGTDYLAREGRWPKNWQNFHPNDSHDTEEGNWCAGWWGPDICYYEGAYGQSSNATYNPEQGPNYMRDQARDWIVWFKKQTAVDGFRWDAVKHFPEYVQQDLSWNVKYAMPGDWCAGGEAMFNVGEFLGSKSEVDGYTSTVTTSNGGNEFLMGGFDCPLRESIKNIVDGGGYSNVSGVVTAQLDSRFAEYAEQRVHRSVNYVNSHDTFRPTFDDQGNYNGWDSGNETGGHIDPFNERLPMAYAIAASLDGNLCVYIEDLFNLSNSNRWTHHPANEEELPARDAIVNMIWCHQNLDFKYGDYKVRHQSEDLLVIERSGRAIIAITDNGASDQEVWIDTDFRNQELKDYAGGISGTHTAYDDQRFLASAPKAGNGGLGYAVWAPVRDDASFTYQPYRNAVTTQEWEMADDLGDSNCQSLGQGGALPANSTNQRLVGKIYPEEGTEVTVVMHPSEEGHEIKLALYDLDGNLLSSASGTKDVELTWNATYTGWVAMKIWNVSKNNPSQRAWVKASYQAPKKIADTMGDKADTRASIWTGNAGNSNWNDCKNWEQGKVPSSSSHVVIPDNGDFRPSVSGNVTIASLKVENGGGSSDNPDITVNGTLNIQGKAECDGTTAFIVGDGNITAGSLDNVVINFEEYPTSVDECEAVTISIYPNPAENSITVTSPFAPKETVVVYDLAGRPVIEQYMDGTIETLDISALTPGTYIVKTGKNSTKLIKL</sequence>
<feature type="domain" description="Glycosyl hydrolase family 13 catalytic" evidence="8">
    <location>
        <begin position="45"/>
        <end position="452"/>
    </location>
</feature>
<dbReference type="AlphaFoldDB" id="A0A9D9EF95"/>
<dbReference type="Gene3D" id="3.20.20.80">
    <property type="entry name" value="Glycosidases"/>
    <property type="match status" value="1"/>
</dbReference>
<protein>
    <recommendedName>
        <fullName evidence="6">Alpha-amylase</fullName>
        <ecNumber evidence="6">3.2.1.1</ecNumber>
    </recommendedName>
</protein>
<dbReference type="SMART" id="SM00642">
    <property type="entry name" value="Aamy"/>
    <property type="match status" value="1"/>
</dbReference>
<keyword evidence="7" id="KW-0732">Signal</keyword>
<evidence type="ECO:0000256" key="1">
    <source>
        <dbReference type="ARBA" id="ARBA00008061"/>
    </source>
</evidence>
<keyword evidence="2 6" id="KW-0378">Hydrolase</keyword>
<dbReference type="Proteomes" id="UP000823637">
    <property type="component" value="Unassembled WGS sequence"/>
</dbReference>
<proteinExistence type="inferred from homology"/>
<dbReference type="Pfam" id="PF18962">
    <property type="entry name" value="Por_Secre_tail"/>
    <property type="match status" value="1"/>
</dbReference>
<gene>
    <name evidence="9" type="ORF">IAC32_02565</name>
</gene>
<dbReference type="Gene3D" id="2.60.40.1180">
    <property type="entry name" value="Golgi alpha-mannosidase II"/>
    <property type="match status" value="1"/>
</dbReference>
<keyword evidence="4 6" id="KW-0326">Glycosidase</keyword>
<comment type="caution">
    <text evidence="9">The sequence shown here is derived from an EMBL/GenBank/DDBJ whole genome shotgun (WGS) entry which is preliminary data.</text>
</comment>
<evidence type="ECO:0000256" key="5">
    <source>
        <dbReference type="RuleBase" id="RU003615"/>
    </source>
</evidence>
<accession>A0A9D9EF95</accession>
<dbReference type="PRINTS" id="PR00110">
    <property type="entry name" value="ALPHAAMYLASE"/>
</dbReference>
<dbReference type="InterPro" id="IPR017853">
    <property type="entry name" value="GH"/>
</dbReference>
<evidence type="ECO:0000259" key="8">
    <source>
        <dbReference type="SMART" id="SM00642"/>
    </source>
</evidence>
<dbReference type="PANTHER" id="PTHR43447">
    <property type="entry name" value="ALPHA-AMYLASE"/>
    <property type="match status" value="1"/>
</dbReference>
<comment type="similarity">
    <text evidence="1 5">Belongs to the glycosyl hydrolase 13 family.</text>
</comment>
<feature type="signal peptide" evidence="7">
    <location>
        <begin position="1"/>
        <end position="26"/>
    </location>
</feature>
<reference evidence="9" key="1">
    <citation type="submission" date="2020-10" db="EMBL/GenBank/DDBJ databases">
        <authorList>
            <person name="Gilroy R."/>
        </authorList>
    </citation>
    <scope>NUCLEOTIDE SEQUENCE</scope>
    <source>
        <strain evidence="9">D3-1215</strain>
    </source>
</reference>
<dbReference type="SUPFAM" id="SSF51445">
    <property type="entry name" value="(Trans)glycosidases"/>
    <property type="match status" value="1"/>
</dbReference>
<dbReference type="GO" id="GO:0004556">
    <property type="term" value="F:alpha-amylase activity"/>
    <property type="evidence" value="ECO:0007669"/>
    <property type="project" value="UniProtKB-UniRule"/>
</dbReference>
<dbReference type="InterPro" id="IPR026444">
    <property type="entry name" value="Secre_tail"/>
</dbReference>
<feature type="chain" id="PRO_5039131282" description="Alpha-amylase" evidence="7">
    <location>
        <begin position="27"/>
        <end position="879"/>
    </location>
</feature>
<dbReference type="EMBL" id="JADIMR010000036">
    <property type="protein sequence ID" value="MBO8446614.1"/>
    <property type="molecule type" value="Genomic_DNA"/>
</dbReference>
<evidence type="ECO:0000313" key="10">
    <source>
        <dbReference type="Proteomes" id="UP000823637"/>
    </source>
</evidence>
<evidence type="ECO:0000256" key="2">
    <source>
        <dbReference type="ARBA" id="ARBA00022801"/>
    </source>
</evidence>
<evidence type="ECO:0000256" key="4">
    <source>
        <dbReference type="ARBA" id="ARBA00023295"/>
    </source>
</evidence>
<dbReference type="GO" id="GO:0005975">
    <property type="term" value="P:carbohydrate metabolic process"/>
    <property type="evidence" value="ECO:0007669"/>
    <property type="project" value="InterPro"/>
</dbReference>
<dbReference type="NCBIfam" id="TIGR04183">
    <property type="entry name" value="Por_Secre_tail"/>
    <property type="match status" value="1"/>
</dbReference>
<comment type="catalytic activity">
    <reaction evidence="6">
        <text>Endohydrolysis of (1-&gt;4)-alpha-D-glucosidic linkages in polysaccharides containing three or more (1-&gt;4)-alpha-linked D-glucose units.</text>
        <dbReference type="EC" id="3.2.1.1"/>
    </reaction>
</comment>
<organism evidence="9 10">
    <name type="scientific">Candidatus Enterocola intestinipullorum</name>
    <dbReference type="NCBI Taxonomy" id="2840783"/>
    <lineage>
        <taxon>Bacteria</taxon>
        <taxon>Pseudomonadati</taxon>
        <taxon>Bacteroidota</taxon>
        <taxon>Bacteroidia</taxon>
        <taxon>Bacteroidales</taxon>
        <taxon>Candidatus Enterocola</taxon>
    </lineage>
</organism>
<evidence type="ECO:0000256" key="7">
    <source>
        <dbReference type="SAM" id="SignalP"/>
    </source>
</evidence>
<evidence type="ECO:0000256" key="6">
    <source>
        <dbReference type="RuleBase" id="RU361134"/>
    </source>
</evidence>
<keyword evidence="3 6" id="KW-0119">Carbohydrate metabolism</keyword>
<dbReference type="InterPro" id="IPR006046">
    <property type="entry name" value="Alpha_amylase"/>
</dbReference>
<dbReference type="InterPro" id="IPR006047">
    <property type="entry name" value="GH13_cat_dom"/>
</dbReference>
<dbReference type="Pfam" id="PF00128">
    <property type="entry name" value="Alpha-amylase"/>
    <property type="match status" value="1"/>
</dbReference>
<evidence type="ECO:0000313" key="9">
    <source>
        <dbReference type="EMBL" id="MBO8446614.1"/>
    </source>
</evidence>
<dbReference type="GO" id="GO:0043169">
    <property type="term" value="F:cation binding"/>
    <property type="evidence" value="ECO:0007669"/>
    <property type="project" value="InterPro"/>
</dbReference>
<evidence type="ECO:0000256" key="3">
    <source>
        <dbReference type="ARBA" id="ARBA00023277"/>
    </source>
</evidence>
<name>A0A9D9EF95_9BACT</name>
<dbReference type="InterPro" id="IPR013780">
    <property type="entry name" value="Glyco_hydro_b"/>
</dbReference>
<dbReference type="EC" id="3.2.1.1" evidence="6"/>